<evidence type="ECO:0000256" key="1">
    <source>
        <dbReference type="ARBA" id="ARBA00012513"/>
    </source>
</evidence>
<keyword evidence="3" id="KW-0808">Transferase</keyword>
<keyword evidence="4" id="KW-0547">Nucleotide-binding</keyword>
<dbReference type="EMBL" id="CM001224">
    <property type="protein sequence ID" value="AET04439.1"/>
    <property type="molecule type" value="Genomic_DNA"/>
</dbReference>
<evidence type="ECO:0000256" key="8">
    <source>
        <dbReference type="ARBA" id="ARBA00048679"/>
    </source>
</evidence>
<dbReference type="InterPro" id="IPR000719">
    <property type="entry name" value="Prot_kinase_dom"/>
</dbReference>
<evidence type="ECO:0000259" key="9">
    <source>
        <dbReference type="PROSITE" id="PS50011"/>
    </source>
</evidence>
<organism evidence="10 12">
    <name type="scientific">Medicago truncatula</name>
    <name type="common">Barrel medic</name>
    <name type="synonym">Medicago tribuloides</name>
    <dbReference type="NCBI Taxonomy" id="3880"/>
    <lineage>
        <taxon>Eukaryota</taxon>
        <taxon>Viridiplantae</taxon>
        <taxon>Streptophyta</taxon>
        <taxon>Embryophyta</taxon>
        <taxon>Tracheophyta</taxon>
        <taxon>Spermatophyta</taxon>
        <taxon>Magnoliopsida</taxon>
        <taxon>eudicotyledons</taxon>
        <taxon>Gunneridae</taxon>
        <taxon>Pentapetalae</taxon>
        <taxon>rosids</taxon>
        <taxon>fabids</taxon>
        <taxon>Fabales</taxon>
        <taxon>Fabaceae</taxon>
        <taxon>Papilionoideae</taxon>
        <taxon>50 kb inversion clade</taxon>
        <taxon>NPAAA clade</taxon>
        <taxon>Hologalegina</taxon>
        <taxon>IRL clade</taxon>
        <taxon>Trifolieae</taxon>
        <taxon>Medicago</taxon>
    </lineage>
</organism>
<keyword evidence="5 10" id="KW-0418">Kinase</keyword>
<gene>
    <name evidence="10" type="ordered locus">MTR_8g088745</name>
</gene>
<sequence length="129" mass="14968">MLVGEFPFGDQKDLHNLKKIMNKIMLVQYKIPNTVHMSQDCSNLMSRIFVANPMRRITMREIKSHPWFLVNLPKESTKEAQDVFNIEENRISSLQSIEDIMNIVDEAKTLPTTSSSDQLEDLVETLKKM</sequence>
<dbReference type="PROSITE" id="PS50011">
    <property type="entry name" value="PROTEIN_KINASE_DOM"/>
    <property type="match status" value="1"/>
</dbReference>
<protein>
    <recommendedName>
        <fullName evidence="1">non-specific serine/threonine protein kinase</fullName>
        <ecNumber evidence="1">2.7.11.1</ecNumber>
    </recommendedName>
</protein>
<reference evidence="10 12" key="2">
    <citation type="journal article" date="2014" name="BMC Genomics">
        <title>An improved genome release (version Mt4.0) for the model legume Medicago truncatula.</title>
        <authorList>
            <person name="Tang H."/>
            <person name="Krishnakumar V."/>
            <person name="Bidwell S."/>
            <person name="Rosen B."/>
            <person name="Chan A."/>
            <person name="Zhou S."/>
            <person name="Gentzbittel L."/>
            <person name="Childs K.L."/>
            <person name="Yandell M."/>
            <person name="Gundlach H."/>
            <person name="Mayer K.F."/>
            <person name="Schwartz D.C."/>
            <person name="Town C.D."/>
        </authorList>
    </citation>
    <scope>GENOME REANNOTATION</scope>
    <source>
        <strain evidence="11 12">cv. Jemalong A17</strain>
    </source>
</reference>
<reference evidence="11" key="3">
    <citation type="submission" date="2015-04" db="UniProtKB">
        <authorList>
            <consortium name="EnsemblPlants"/>
        </authorList>
    </citation>
    <scope>IDENTIFICATION</scope>
    <source>
        <strain evidence="11">cv. Jemalong A17</strain>
    </source>
</reference>
<dbReference type="eggNOG" id="KOG0583">
    <property type="taxonomic scope" value="Eukaryota"/>
</dbReference>
<evidence type="ECO:0000256" key="7">
    <source>
        <dbReference type="ARBA" id="ARBA00047899"/>
    </source>
</evidence>
<dbReference type="GO" id="GO:0004674">
    <property type="term" value="F:protein serine/threonine kinase activity"/>
    <property type="evidence" value="ECO:0007669"/>
    <property type="project" value="UniProtKB-KW"/>
</dbReference>
<dbReference type="Proteomes" id="UP000002051">
    <property type="component" value="Chromosome 8"/>
</dbReference>
<dbReference type="STRING" id="3880.G7L8U9"/>
<evidence type="ECO:0000256" key="6">
    <source>
        <dbReference type="ARBA" id="ARBA00022840"/>
    </source>
</evidence>
<dbReference type="OMA" id="VMYYRRE"/>
<evidence type="ECO:0000256" key="2">
    <source>
        <dbReference type="ARBA" id="ARBA00022527"/>
    </source>
</evidence>
<reference evidence="10 12" key="1">
    <citation type="journal article" date="2011" name="Nature">
        <title>The Medicago genome provides insight into the evolution of rhizobial symbioses.</title>
        <authorList>
            <person name="Young N.D."/>
            <person name="Debelle F."/>
            <person name="Oldroyd G.E."/>
            <person name="Geurts R."/>
            <person name="Cannon S.B."/>
            <person name="Udvardi M.K."/>
            <person name="Benedito V.A."/>
            <person name="Mayer K.F."/>
            <person name="Gouzy J."/>
            <person name="Schoof H."/>
            <person name="Van de Peer Y."/>
            <person name="Proost S."/>
            <person name="Cook D.R."/>
            <person name="Meyers B.C."/>
            <person name="Spannagl M."/>
            <person name="Cheung F."/>
            <person name="De Mita S."/>
            <person name="Krishnakumar V."/>
            <person name="Gundlach H."/>
            <person name="Zhou S."/>
            <person name="Mudge J."/>
            <person name="Bharti A.K."/>
            <person name="Murray J.D."/>
            <person name="Naoumkina M.A."/>
            <person name="Rosen B."/>
            <person name="Silverstein K.A."/>
            <person name="Tang H."/>
            <person name="Rombauts S."/>
            <person name="Zhao P.X."/>
            <person name="Zhou P."/>
            <person name="Barbe V."/>
            <person name="Bardou P."/>
            <person name="Bechner M."/>
            <person name="Bellec A."/>
            <person name="Berger A."/>
            <person name="Berges H."/>
            <person name="Bidwell S."/>
            <person name="Bisseling T."/>
            <person name="Choisne N."/>
            <person name="Couloux A."/>
            <person name="Denny R."/>
            <person name="Deshpande S."/>
            <person name="Dai X."/>
            <person name="Doyle J.J."/>
            <person name="Dudez A.M."/>
            <person name="Farmer A.D."/>
            <person name="Fouteau S."/>
            <person name="Franken C."/>
            <person name="Gibelin C."/>
            <person name="Gish J."/>
            <person name="Goldstein S."/>
            <person name="Gonzalez A.J."/>
            <person name="Green P.J."/>
            <person name="Hallab A."/>
            <person name="Hartog M."/>
            <person name="Hua A."/>
            <person name="Humphray S.J."/>
            <person name="Jeong D.H."/>
            <person name="Jing Y."/>
            <person name="Jocker A."/>
            <person name="Kenton S.M."/>
            <person name="Kim D.J."/>
            <person name="Klee K."/>
            <person name="Lai H."/>
            <person name="Lang C."/>
            <person name="Lin S."/>
            <person name="Macmil S.L."/>
            <person name="Magdelenat G."/>
            <person name="Matthews L."/>
            <person name="McCorrison J."/>
            <person name="Monaghan E.L."/>
            <person name="Mun J.H."/>
            <person name="Najar F.Z."/>
            <person name="Nicholson C."/>
            <person name="Noirot C."/>
            <person name="O'Bleness M."/>
            <person name="Paule C.R."/>
            <person name="Poulain J."/>
            <person name="Prion F."/>
            <person name="Qin B."/>
            <person name="Qu C."/>
            <person name="Retzel E.F."/>
            <person name="Riddle C."/>
            <person name="Sallet E."/>
            <person name="Samain S."/>
            <person name="Samson N."/>
            <person name="Sanders I."/>
            <person name="Saurat O."/>
            <person name="Scarpelli C."/>
            <person name="Schiex T."/>
            <person name="Segurens B."/>
            <person name="Severin A.J."/>
            <person name="Sherrier D.J."/>
            <person name="Shi R."/>
            <person name="Sims S."/>
            <person name="Singer S.R."/>
            <person name="Sinharoy S."/>
            <person name="Sterck L."/>
            <person name="Viollet A."/>
            <person name="Wang B.B."/>
            <person name="Wang K."/>
            <person name="Wang M."/>
            <person name="Wang X."/>
            <person name="Warfsmann J."/>
            <person name="Weissenbach J."/>
            <person name="White D.D."/>
            <person name="White J.D."/>
            <person name="Wiley G.B."/>
            <person name="Wincker P."/>
            <person name="Xing Y."/>
            <person name="Yang L."/>
            <person name="Yao Z."/>
            <person name="Ying F."/>
            <person name="Zhai J."/>
            <person name="Zhou L."/>
            <person name="Zuber A."/>
            <person name="Denarie J."/>
            <person name="Dixon R.A."/>
            <person name="May G.D."/>
            <person name="Schwartz D.C."/>
            <person name="Rogers J."/>
            <person name="Quetier F."/>
            <person name="Town C.D."/>
            <person name="Roe B.A."/>
        </authorList>
    </citation>
    <scope>NUCLEOTIDE SEQUENCE [LARGE SCALE GENOMIC DNA]</scope>
    <source>
        <strain evidence="10">A17</strain>
        <strain evidence="11 12">cv. Jemalong A17</strain>
    </source>
</reference>
<keyword evidence="12" id="KW-1185">Reference proteome</keyword>
<dbReference type="InterPro" id="IPR011009">
    <property type="entry name" value="Kinase-like_dom_sf"/>
</dbReference>
<dbReference type="PaxDb" id="3880-AET04439"/>
<evidence type="ECO:0000313" key="10">
    <source>
        <dbReference type="EMBL" id="AET04439.1"/>
    </source>
</evidence>
<dbReference type="GO" id="GO:0005524">
    <property type="term" value="F:ATP binding"/>
    <property type="evidence" value="ECO:0007669"/>
    <property type="project" value="UniProtKB-KW"/>
</dbReference>
<feature type="domain" description="Protein kinase" evidence="9">
    <location>
        <begin position="1"/>
        <end position="68"/>
    </location>
</feature>
<comment type="catalytic activity">
    <reaction evidence="7">
        <text>L-threonyl-[protein] + ATP = O-phospho-L-threonyl-[protein] + ADP + H(+)</text>
        <dbReference type="Rhea" id="RHEA:46608"/>
        <dbReference type="Rhea" id="RHEA-COMP:11060"/>
        <dbReference type="Rhea" id="RHEA-COMP:11605"/>
        <dbReference type="ChEBI" id="CHEBI:15378"/>
        <dbReference type="ChEBI" id="CHEBI:30013"/>
        <dbReference type="ChEBI" id="CHEBI:30616"/>
        <dbReference type="ChEBI" id="CHEBI:61977"/>
        <dbReference type="ChEBI" id="CHEBI:456216"/>
        <dbReference type="EC" id="2.7.11.1"/>
    </reaction>
</comment>
<dbReference type="EC" id="2.7.11.1" evidence="1"/>
<evidence type="ECO:0000256" key="4">
    <source>
        <dbReference type="ARBA" id="ARBA00022741"/>
    </source>
</evidence>
<dbReference type="ExpressionAtlas" id="G7L8U9">
    <property type="expression patterns" value="differential"/>
</dbReference>
<evidence type="ECO:0000313" key="11">
    <source>
        <dbReference type="EnsemblPlants" id="AET04439"/>
    </source>
</evidence>
<evidence type="ECO:0000313" key="12">
    <source>
        <dbReference type="Proteomes" id="UP000002051"/>
    </source>
</evidence>
<dbReference type="SUPFAM" id="SSF56112">
    <property type="entry name" value="Protein kinase-like (PK-like)"/>
    <property type="match status" value="1"/>
</dbReference>
<evidence type="ECO:0000256" key="5">
    <source>
        <dbReference type="ARBA" id="ARBA00022777"/>
    </source>
</evidence>
<dbReference type="PANTHER" id="PTHR24343:SF376">
    <property type="entry name" value="SERINE_THREONINE-PROTEIN KINASE SRK2A-RELATED"/>
    <property type="match status" value="1"/>
</dbReference>
<dbReference type="Pfam" id="PF00069">
    <property type="entry name" value="Pkinase"/>
    <property type="match status" value="1"/>
</dbReference>
<keyword evidence="2" id="KW-0723">Serine/threonine-protein kinase</keyword>
<dbReference type="EnsemblPlants" id="AET04439">
    <property type="protein sequence ID" value="AET04439"/>
    <property type="gene ID" value="MTR_8g088745"/>
</dbReference>
<name>G7L8U9_MEDTR</name>
<dbReference type="PANTHER" id="PTHR24343">
    <property type="entry name" value="SERINE/THREONINE KINASE"/>
    <property type="match status" value="1"/>
</dbReference>
<dbReference type="AlphaFoldDB" id="G7L8U9"/>
<evidence type="ECO:0000256" key="3">
    <source>
        <dbReference type="ARBA" id="ARBA00022679"/>
    </source>
</evidence>
<dbReference type="HOGENOM" id="CLU_000288_63_21_1"/>
<proteinExistence type="predicted"/>
<dbReference type="GO" id="GO:0006970">
    <property type="term" value="P:response to osmotic stress"/>
    <property type="evidence" value="ECO:0007669"/>
    <property type="project" value="UniProtKB-ARBA"/>
</dbReference>
<keyword evidence="6" id="KW-0067">ATP-binding</keyword>
<comment type="catalytic activity">
    <reaction evidence="8">
        <text>L-seryl-[protein] + ATP = O-phospho-L-seryl-[protein] + ADP + H(+)</text>
        <dbReference type="Rhea" id="RHEA:17989"/>
        <dbReference type="Rhea" id="RHEA-COMP:9863"/>
        <dbReference type="Rhea" id="RHEA-COMP:11604"/>
        <dbReference type="ChEBI" id="CHEBI:15378"/>
        <dbReference type="ChEBI" id="CHEBI:29999"/>
        <dbReference type="ChEBI" id="CHEBI:30616"/>
        <dbReference type="ChEBI" id="CHEBI:83421"/>
        <dbReference type="ChEBI" id="CHEBI:456216"/>
        <dbReference type="EC" id="2.7.11.1"/>
    </reaction>
</comment>
<accession>G7L8U9</accession>
<dbReference type="Gene3D" id="1.10.510.10">
    <property type="entry name" value="Transferase(Phosphotransferase) domain 1"/>
    <property type="match status" value="1"/>
</dbReference>